<sequence length="637" mass="73884">MTRKLLCVVVLLCFVTSSAIASLVVKPAPDDYKAESTASLVERILLESTSTPIETYTLAGTNESFVKAVTDRLAWRAGKLMIPMFNNALPSHVQTRQLIIMGADDVDTMMVWLEYLRRSVFTMIVKIVPNYFAANNRDIYIILLLSDLRFLNGRIVFLLSELFSSINFIVIVPPPFAFQPPLLISTDYNKGLVIVPHDVPMRQMFSDRFDADRHPVVKIVGYGFRRCIRINEQGQAVGYDWNVFRTILMQMKLRWHVTVYELNSTMELMQWFNKELDEGNIEILIDRTFRPDTKSVQHVLPEMNGVCLIIPKTQKYETLQHLLRPFASTAWIVLIVALLVGSCIAKRHFRHSLLDTLIFGVDLDAGNVSRKERIVLFGCLVVFFILSEAYQAKLLALISSSRYPPDPKTVAEFLQTDTLLYVGEATATVLSFRPSLTGRVRKATDYWFTFDGEQDYGTLMQCPVAWDFFLRWTNRHYNLHGYNVRPRVHIVAENILSLSASYTFSRSFLLYPRFKVYLDRIYESGLMRYWQTEQDRRQMFEQKFVFVENEIISFNDLIMVWIVLGIGHGLAFGVFLIELLSFLLKRYVRNRWPTRRQQRLFIKSKKHRHLFPSIPTNDSSGKRKPLTRIQLQLSKSQ</sequence>
<keyword evidence="3 8" id="KW-0812">Transmembrane</keyword>
<dbReference type="STRING" id="34691.A0A182X1L3"/>
<keyword evidence="5 8" id="KW-0472">Membrane</keyword>
<dbReference type="Proteomes" id="UP000076407">
    <property type="component" value="Unassembled WGS sequence"/>
</dbReference>
<accession>A0A182X1L3</accession>
<dbReference type="InterPro" id="IPR052192">
    <property type="entry name" value="Insect_Ionotropic_Sensory_Rcpt"/>
</dbReference>
<name>A0A182X1L3_ANOQN</name>
<keyword evidence="4 8" id="KW-1133">Transmembrane helix</keyword>
<proteinExistence type="predicted"/>
<dbReference type="GO" id="GO:0005886">
    <property type="term" value="C:plasma membrane"/>
    <property type="evidence" value="ECO:0007669"/>
    <property type="project" value="UniProtKB-SubCell"/>
</dbReference>
<keyword evidence="9" id="KW-0732">Signal</keyword>
<keyword evidence="2" id="KW-1003">Cell membrane</keyword>
<evidence type="ECO:0000256" key="8">
    <source>
        <dbReference type="SAM" id="Phobius"/>
    </source>
</evidence>
<evidence type="ECO:0000313" key="11">
    <source>
        <dbReference type="Proteomes" id="UP000076407"/>
    </source>
</evidence>
<dbReference type="PANTHER" id="PTHR42643">
    <property type="entry name" value="IONOTROPIC RECEPTOR 20A-RELATED"/>
    <property type="match status" value="1"/>
</dbReference>
<feature type="transmembrane region" description="Helical" evidence="8">
    <location>
        <begin position="322"/>
        <end position="345"/>
    </location>
</feature>
<keyword evidence="11" id="KW-1185">Reference proteome</keyword>
<evidence type="ECO:0000256" key="2">
    <source>
        <dbReference type="ARBA" id="ARBA00022475"/>
    </source>
</evidence>
<feature type="chain" id="PRO_5036884327" description="Ionotropic glutamate receptor L-glutamate and glycine-binding domain-containing protein" evidence="9">
    <location>
        <begin position="22"/>
        <end position="637"/>
    </location>
</feature>
<feature type="signal peptide" evidence="9">
    <location>
        <begin position="1"/>
        <end position="21"/>
    </location>
</feature>
<keyword evidence="7" id="KW-0325">Glycoprotein</keyword>
<dbReference type="EnsemblMetazoa" id="AQUA003682-RA">
    <property type="protein sequence ID" value="AQUA003682-PA"/>
    <property type="gene ID" value="AQUA003682"/>
</dbReference>
<organism evidence="10 11">
    <name type="scientific">Anopheles quadriannulatus</name>
    <name type="common">Mosquito</name>
    <dbReference type="NCBI Taxonomy" id="34691"/>
    <lineage>
        <taxon>Eukaryota</taxon>
        <taxon>Metazoa</taxon>
        <taxon>Ecdysozoa</taxon>
        <taxon>Arthropoda</taxon>
        <taxon>Hexapoda</taxon>
        <taxon>Insecta</taxon>
        <taxon>Pterygota</taxon>
        <taxon>Neoptera</taxon>
        <taxon>Endopterygota</taxon>
        <taxon>Diptera</taxon>
        <taxon>Nematocera</taxon>
        <taxon>Culicoidea</taxon>
        <taxon>Culicidae</taxon>
        <taxon>Anophelinae</taxon>
        <taxon>Anopheles</taxon>
    </lineage>
</organism>
<feature type="transmembrane region" description="Helical" evidence="8">
    <location>
        <begin position="558"/>
        <end position="584"/>
    </location>
</feature>
<feature type="transmembrane region" description="Helical" evidence="8">
    <location>
        <begin position="374"/>
        <end position="392"/>
    </location>
</feature>
<evidence type="ECO:0000256" key="5">
    <source>
        <dbReference type="ARBA" id="ARBA00023136"/>
    </source>
</evidence>
<evidence type="ECO:0000313" key="10">
    <source>
        <dbReference type="EnsemblMetazoa" id="AQUA003682-PA"/>
    </source>
</evidence>
<reference evidence="10" key="1">
    <citation type="submission" date="2020-05" db="UniProtKB">
        <authorList>
            <consortium name="EnsemblMetazoa"/>
        </authorList>
    </citation>
    <scope>IDENTIFICATION</scope>
    <source>
        <strain evidence="10">SANGQUA</strain>
    </source>
</reference>
<evidence type="ECO:0000256" key="1">
    <source>
        <dbReference type="ARBA" id="ARBA00004651"/>
    </source>
</evidence>
<dbReference type="PANTHER" id="PTHR42643:SF41">
    <property type="entry name" value="IONOTROPIC RECEPTOR 20A-RELATED"/>
    <property type="match status" value="1"/>
</dbReference>
<dbReference type="VEuPathDB" id="VectorBase:AQUA003682"/>
<comment type="subcellular location">
    <subcellularLocation>
        <location evidence="1">Cell membrane</location>
        <topology evidence="1">Multi-pass membrane protein</topology>
    </subcellularLocation>
</comment>
<evidence type="ECO:0008006" key="12">
    <source>
        <dbReference type="Google" id="ProtNLM"/>
    </source>
</evidence>
<dbReference type="AlphaFoldDB" id="A0A182X1L3"/>
<evidence type="ECO:0000256" key="4">
    <source>
        <dbReference type="ARBA" id="ARBA00022989"/>
    </source>
</evidence>
<evidence type="ECO:0000256" key="3">
    <source>
        <dbReference type="ARBA" id="ARBA00022692"/>
    </source>
</evidence>
<evidence type="ECO:0000256" key="9">
    <source>
        <dbReference type="SAM" id="SignalP"/>
    </source>
</evidence>
<evidence type="ECO:0000256" key="7">
    <source>
        <dbReference type="ARBA" id="ARBA00023180"/>
    </source>
</evidence>
<evidence type="ECO:0000256" key="6">
    <source>
        <dbReference type="ARBA" id="ARBA00023170"/>
    </source>
</evidence>
<protein>
    <recommendedName>
        <fullName evidence="12">Ionotropic glutamate receptor L-glutamate and glycine-binding domain-containing protein</fullName>
    </recommendedName>
</protein>
<keyword evidence="6" id="KW-0675">Receptor</keyword>